<dbReference type="InterPro" id="IPR050922">
    <property type="entry name" value="LytR/CpsA/Psr_CW_biosynth"/>
</dbReference>
<evidence type="ECO:0000313" key="4">
    <source>
        <dbReference type="Proteomes" id="UP001290462"/>
    </source>
</evidence>
<evidence type="ECO:0000256" key="1">
    <source>
        <dbReference type="ARBA" id="ARBA00006068"/>
    </source>
</evidence>
<dbReference type="PANTHER" id="PTHR33392:SF6">
    <property type="entry name" value="POLYISOPRENYL-TEICHOIC ACID--PEPTIDOGLYCAN TEICHOIC ACID TRANSFERASE TAGU"/>
    <property type="match status" value="1"/>
</dbReference>
<dbReference type="AlphaFoldDB" id="A0AAW9K051"/>
<comment type="similarity">
    <text evidence="1">Belongs to the LytR/CpsA/Psr (LCP) family.</text>
</comment>
<dbReference type="PANTHER" id="PTHR33392">
    <property type="entry name" value="POLYISOPRENYL-TEICHOIC ACID--PEPTIDOGLYCAN TEICHOIC ACID TRANSFERASE TAGU"/>
    <property type="match status" value="1"/>
</dbReference>
<protein>
    <submittedName>
        <fullName evidence="3">LCP family protein</fullName>
    </submittedName>
</protein>
<feature type="domain" description="Cell envelope-related transcriptional attenuator" evidence="2">
    <location>
        <begin position="81"/>
        <end position="225"/>
    </location>
</feature>
<evidence type="ECO:0000259" key="2">
    <source>
        <dbReference type="Pfam" id="PF03816"/>
    </source>
</evidence>
<accession>A0AAW9K051</accession>
<organism evidence="3 4">
    <name type="scientific">Carnobacterium maltaromaticum</name>
    <name type="common">Carnobacterium piscicola</name>
    <dbReference type="NCBI Taxonomy" id="2751"/>
    <lineage>
        <taxon>Bacteria</taxon>
        <taxon>Bacillati</taxon>
        <taxon>Bacillota</taxon>
        <taxon>Bacilli</taxon>
        <taxon>Lactobacillales</taxon>
        <taxon>Carnobacteriaceae</taxon>
        <taxon>Carnobacterium</taxon>
    </lineage>
</organism>
<proteinExistence type="inferred from homology"/>
<dbReference type="Pfam" id="PF03816">
    <property type="entry name" value="LytR_cpsA_psr"/>
    <property type="match status" value="1"/>
</dbReference>
<dbReference type="RefSeq" id="WP_322809133.1">
    <property type="nucleotide sequence ID" value="NZ_JAVBVO010000003.1"/>
</dbReference>
<comment type="caution">
    <text evidence="3">The sequence shown here is derived from an EMBL/GenBank/DDBJ whole genome shotgun (WGS) entry which is preliminary data.</text>
</comment>
<sequence length="315" mass="35170">MKKSHKIIIVCLCLLALVGIVGAYAYKMYNDVVDTSSAVYKKIDKKKVRKQELDMSIAEPFSILLLGVDTEALGRTDKGFTDTMMLLTVSPQQKKTTIVSIPKDSYVKIAGHEVEGRLNTAYSIGNIGTSVDTIQNFLTVPIDYYVKVNMGGIQDLIDAIDGIQIENGSEIEQDGIRFGKGLVHLNGEKALAYARAGYNRANIGSDYTRQQHQRQIVSAIAKKMMNVSTLTKYKELLRVLQENTETNFKFDDFYSVQKNYKQAFTKIDQLQLQGTLTDINAETYQIIDPTELSRVSAILSKQLESVKKAPSSKTK</sequence>
<name>A0AAW9K051_CARML</name>
<evidence type="ECO:0000313" key="3">
    <source>
        <dbReference type="EMBL" id="MDZ5759255.1"/>
    </source>
</evidence>
<dbReference type="EMBL" id="JAVBVO010000003">
    <property type="protein sequence ID" value="MDZ5759255.1"/>
    <property type="molecule type" value="Genomic_DNA"/>
</dbReference>
<gene>
    <name evidence="3" type="ORF">RAK27_11340</name>
</gene>
<dbReference type="NCBIfam" id="TIGR00350">
    <property type="entry name" value="lytR_cpsA_psr"/>
    <property type="match status" value="1"/>
</dbReference>
<dbReference type="Proteomes" id="UP001290462">
    <property type="component" value="Unassembled WGS sequence"/>
</dbReference>
<reference evidence="3" key="1">
    <citation type="submission" date="2023-08" db="EMBL/GenBank/DDBJ databases">
        <title>Genomic characterization of piscicolin 126 produced by Carnobacterium maltaromaticum CM22 strain isolated from salmon (Salmo salar).</title>
        <authorList>
            <person name="Gonzalez-Gragera E."/>
            <person name="Garcia-Lopez J.D."/>
            <person name="Teso-Perez C."/>
            <person name="Gimenez-Hernandez I."/>
            <person name="Peralta-Sanchez J.M."/>
            <person name="Valdivia E."/>
            <person name="Montalban-Lopez M."/>
            <person name="Martin-Platero A.M."/>
            <person name="Banos A."/>
            <person name="Martinez-Bueno M."/>
        </authorList>
    </citation>
    <scope>NUCLEOTIDE SEQUENCE</scope>
    <source>
        <strain evidence="3">CM22</strain>
    </source>
</reference>
<dbReference type="Gene3D" id="3.40.630.190">
    <property type="entry name" value="LCP protein"/>
    <property type="match status" value="1"/>
</dbReference>
<dbReference type="InterPro" id="IPR004474">
    <property type="entry name" value="LytR_CpsA_psr"/>
</dbReference>